<dbReference type="EMBL" id="JAFIMR010000008">
    <property type="protein sequence ID" value="KAI1875386.1"/>
    <property type="molecule type" value="Genomic_DNA"/>
</dbReference>
<dbReference type="CDD" id="cd10527">
    <property type="entry name" value="SET_LSMT"/>
    <property type="match status" value="1"/>
</dbReference>
<reference evidence="2" key="1">
    <citation type="submission" date="2021-03" db="EMBL/GenBank/DDBJ databases">
        <title>Revisited historic fungal species revealed as producer of novel bioactive compounds through whole genome sequencing and comparative genomics.</title>
        <authorList>
            <person name="Vignolle G.A."/>
            <person name="Hochenegger N."/>
            <person name="Mach R.L."/>
            <person name="Mach-Aigner A.R."/>
            <person name="Javad Rahimi M."/>
            <person name="Salim K.A."/>
            <person name="Chan C.M."/>
            <person name="Lim L.B.L."/>
            <person name="Cai F."/>
            <person name="Druzhinina I.S."/>
            <person name="U'Ren J.M."/>
            <person name="Derntl C."/>
        </authorList>
    </citation>
    <scope>NUCLEOTIDE SEQUENCE</scope>
    <source>
        <strain evidence="2">TUCIM 5799</strain>
    </source>
</reference>
<protein>
    <recommendedName>
        <fullName evidence="1">SET domain-containing protein</fullName>
    </recommendedName>
</protein>
<evidence type="ECO:0000313" key="2">
    <source>
        <dbReference type="EMBL" id="KAI1875386.1"/>
    </source>
</evidence>
<dbReference type="PANTHER" id="PTHR13271:SF76">
    <property type="entry name" value="SET DOMAIN-CONTAINING PROTEIN 8"/>
    <property type="match status" value="1"/>
</dbReference>
<keyword evidence="3" id="KW-1185">Reference proteome</keyword>
<dbReference type="AlphaFoldDB" id="A0A9P9WQS2"/>
<organism evidence="2 3">
    <name type="scientific">Neoarthrinium moseri</name>
    <dbReference type="NCBI Taxonomy" id="1658444"/>
    <lineage>
        <taxon>Eukaryota</taxon>
        <taxon>Fungi</taxon>
        <taxon>Dikarya</taxon>
        <taxon>Ascomycota</taxon>
        <taxon>Pezizomycotina</taxon>
        <taxon>Sordariomycetes</taxon>
        <taxon>Xylariomycetidae</taxon>
        <taxon>Amphisphaeriales</taxon>
        <taxon>Apiosporaceae</taxon>
        <taxon>Neoarthrinium</taxon>
    </lineage>
</organism>
<sequence>MRRGEFSLPAFPAWCSFNDVSFFDVHAEELDGRGFGLVADKDLVNDKDNVEIPTLLTIPRDLVLSAAAVEEYAKVDKNFRDLLEAAGHQSHRGNILLFLLMQLVLSSPDYQGHKGSLSPWTQYFSLLPAQVPVPTMWTEAELSCLRGTSLEAAVAAKLSALTHEFDHVRSKCDDLPFWYDLLYQDELITVRDWVLLDALYRSRSLELPLSGESMVPCLDLANHSQNAVAYFEENQKDEVGLLLRKGSAVKSGAEITIDYGQKKSAAEMVFSYGFLDPNTPAGSFVLPLEPMDDDPLAKAKLHIFGESPTLKVEDAEDGVAWSAPFVYLMCLNEEDGIQFGLLQENDGTRHLRLYWQEEDVTDRCADFETLIGDHELSPIFHLRAITVIMERISQQAETLESNPAQPNLPGLVRAEILGTVSQLREAELDLMQRTLQALESKRDALLKNDRVVAYLGSMEAAQNEGLAAQSSNGEDDFS</sequence>
<gene>
    <name evidence="2" type="ORF">JX265_004444</name>
</gene>
<name>A0A9P9WQS2_9PEZI</name>
<dbReference type="PROSITE" id="PS50280">
    <property type="entry name" value="SET"/>
    <property type="match status" value="1"/>
</dbReference>
<dbReference type="Gene3D" id="3.90.1410.10">
    <property type="entry name" value="set domain protein methyltransferase, domain 1"/>
    <property type="match status" value="1"/>
</dbReference>
<accession>A0A9P9WQS2</accession>
<dbReference type="InterPro" id="IPR050600">
    <property type="entry name" value="SETD3_SETD6_MTase"/>
</dbReference>
<dbReference type="InterPro" id="IPR046341">
    <property type="entry name" value="SET_dom_sf"/>
</dbReference>
<dbReference type="GO" id="GO:0005634">
    <property type="term" value="C:nucleus"/>
    <property type="evidence" value="ECO:0007669"/>
    <property type="project" value="TreeGrafter"/>
</dbReference>
<proteinExistence type="predicted"/>
<dbReference type="SUPFAM" id="SSF82199">
    <property type="entry name" value="SET domain"/>
    <property type="match status" value="1"/>
</dbReference>
<dbReference type="InterPro" id="IPR001214">
    <property type="entry name" value="SET_dom"/>
</dbReference>
<evidence type="ECO:0000313" key="3">
    <source>
        <dbReference type="Proteomes" id="UP000829685"/>
    </source>
</evidence>
<evidence type="ECO:0000259" key="1">
    <source>
        <dbReference type="PROSITE" id="PS50280"/>
    </source>
</evidence>
<dbReference type="Proteomes" id="UP000829685">
    <property type="component" value="Unassembled WGS sequence"/>
</dbReference>
<comment type="caution">
    <text evidence="2">The sequence shown here is derived from an EMBL/GenBank/DDBJ whole genome shotgun (WGS) entry which is preliminary data.</text>
</comment>
<dbReference type="GO" id="GO:0016279">
    <property type="term" value="F:protein-lysine N-methyltransferase activity"/>
    <property type="evidence" value="ECO:0007669"/>
    <property type="project" value="TreeGrafter"/>
</dbReference>
<feature type="domain" description="SET" evidence="1">
    <location>
        <begin position="18"/>
        <end position="260"/>
    </location>
</feature>
<dbReference type="PANTHER" id="PTHR13271">
    <property type="entry name" value="UNCHARACTERIZED PUTATIVE METHYLTRANSFERASE"/>
    <property type="match status" value="1"/>
</dbReference>